<organism evidence="3 4">
    <name type="scientific">Knoellia aerolata DSM 18566</name>
    <dbReference type="NCBI Taxonomy" id="1385519"/>
    <lineage>
        <taxon>Bacteria</taxon>
        <taxon>Bacillati</taxon>
        <taxon>Actinomycetota</taxon>
        <taxon>Actinomycetes</taxon>
        <taxon>Micrococcales</taxon>
        <taxon>Intrasporangiaceae</taxon>
        <taxon>Knoellia</taxon>
    </lineage>
</organism>
<dbReference type="SUPFAM" id="SSF52540">
    <property type="entry name" value="P-loop containing nucleoside triphosphate hydrolases"/>
    <property type="match status" value="2"/>
</dbReference>
<dbReference type="InterPro" id="IPR013264">
    <property type="entry name" value="DNAG_N"/>
</dbReference>
<dbReference type="eggNOG" id="COG0358">
    <property type="taxonomic scope" value="Bacteria"/>
</dbReference>
<dbReference type="eggNOG" id="COG0507">
    <property type="taxonomic scope" value="Bacteria"/>
</dbReference>
<dbReference type="InterPro" id="IPR014862">
    <property type="entry name" value="TrwC"/>
</dbReference>
<protein>
    <submittedName>
        <fullName evidence="3">Transfer protein Tra</fullName>
    </submittedName>
</protein>
<dbReference type="Pfam" id="PF08275">
    <property type="entry name" value="DNAG_N"/>
    <property type="match status" value="1"/>
</dbReference>
<dbReference type="PANTHER" id="PTHR30313:SF2">
    <property type="entry name" value="DNA PRIMASE"/>
    <property type="match status" value="1"/>
</dbReference>
<dbReference type="SUPFAM" id="SSF56731">
    <property type="entry name" value="DNA primase core"/>
    <property type="match status" value="1"/>
</dbReference>
<dbReference type="InterPro" id="IPR006171">
    <property type="entry name" value="TOPRIM_dom"/>
</dbReference>
<dbReference type="GO" id="GO:0006269">
    <property type="term" value="P:DNA replication, synthesis of primer"/>
    <property type="evidence" value="ECO:0007669"/>
    <property type="project" value="TreeGrafter"/>
</dbReference>
<feature type="domain" description="Toprim" evidence="2">
    <location>
        <begin position="1604"/>
        <end position="1687"/>
    </location>
</feature>
<dbReference type="Pfam" id="PF13604">
    <property type="entry name" value="AAA_30"/>
    <property type="match status" value="1"/>
</dbReference>
<dbReference type="PROSITE" id="PS50880">
    <property type="entry name" value="TOPRIM"/>
    <property type="match status" value="1"/>
</dbReference>
<dbReference type="InterPro" id="IPR027417">
    <property type="entry name" value="P-loop_NTPase"/>
</dbReference>
<evidence type="ECO:0000313" key="3">
    <source>
        <dbReference type="EMBL" id="KGN41870.1"/>
    </source>
</evidence>
<evidence type="ECO:0000259" key="2">
    <source>
        <dbReference type="PROSITE" id="PS50880"/>
    </source>
</evidence>
<dbReference type="NCBIfam" id="NF041492">
    <property type="entry name" value="MobF"/>
    <property type="match status" value="1"/>
</dbReference>
<dbReference type="InterPro" id="IPR050219">
    <property type="entry name" value="DnaG_primase"/>
</dbReference>
<dbReference type="CDD" id="cd03364">
    <property type="entry name" value="TOPRIM_DnaG_primases"/>
    <property type="match status" value="1"/>
</dbReference>
<feature type="compositionally biased region" description="Low complexity" evidence="1">
    <location>
        <begin position="1877"/>
        <end position="1889"/>
    </location>
</feature>
<dbReference type="Gene3D" id="3.90.980.10">
    <property type="entry name" value="DNA primase, catalytic core, N-terminal domain"/>
    <property type="match status" value="1"/>
</dbReference>
<dbReference type="Proteomes" id="UP000030013">
    <property type="component" value="Unassembled WGS sequence"/>
</dbReference>
<evidence type="ECO:0000313" key="4">
    <source>
        <dbReference type="Proteomes" id="UP000030013"/>
    </source>
</evidence>
<dbReference type="Gene3D" id="3.40.1360.10">
    <property type="match status" value="1"/>
</dbReference>
<name>A0A0A0JWP6_9MICO</name>
<dbReference type="Gene3D" id="2.30.30.940">
    <property type="match status" value="1"/>
</dbReference>
<comment type="caution">
    <text evidence="3">The sequence shown here is derived from an EMBL/GenBank/DDBJ whole genome shotgun (WGS) entry which is preliminary data.</text>
</comment>
<keyword evidence="4" id="KW-1185">Reference proteome</keyword>
<dbReference type="Pfam" id="PF13155">
    <property type="entry name" value="Toprim_2"/>
    <property type="match status" value="1"/>
</dbReference>
<dbReference type="Gene3D" id="3.40.50.300">
    <property type="entry name" value="P-loop containing nucleotide triphosphate hydrolases"/>
    <property type="match status" value="2"/>
</dbReference>
<dbReference type="SUPFAM" id="SSF55464">
    <property type="entry name" value="Origin of replication-binding domain, RBD-like"/>
    <property type="match status" value="1"/>
</dbReference>
<sequence>MTMSMHKLTAGSGYDYLTRQVAAQDVTEKGHTGLASYYAEKGQTPGVWMGSGLIGIDGIQAGDVVTAEQMQALFGSGHHPLAQERAAALSGPDLTDRDHAAATRLGAPYKVYSSDVSTFRLEVAKRIADFASELGHPSDYPIPTDDRARIRTEVAVEFFRAQYGRDPEDSREIAATIAKHSRPRTTAVAGYDLTFSPVKSVSTLWAIADPSVAARIERAHQTAVKDALTYLESHALYTRTGTNGVRQVDVNGLVATAFTHRDSRAGDPDLHTHVAVANKVQTDDGRWLAIDGRVLFKANVTASETYNTALEKHLTADLGLRFEERPNEDSRKRPVREIVGVDSRLNEQWSARRASIQLRRGELAEEFQRTHGRPPTPVESIQLAQRATLETRDAKKAPRTLDEQRTSWHSQAAEVLGGSASVEAMVRSALSPTQAPRRLVTASWMATTAEEITATIEARRSTWQVWHVRAEAQRQVRSMDLPAADVERVVDLLVGEVLEARSVRLTAPSDGIQEPSRLRRRDASSMYTVYGAEQYTSSRVLAAEERLVAAAGVRVGRIATSEAVDLALLESTANGITFNAGQAALVRGMATSGARLQLAIAPAGAGKTTAMRALAAAWCNDGGTILGLAPSAAAAAVLRDQLDSSTDTLAKLVWSVSHGDLPEWASSIDSQTLVVIDEAGMADTLTLDAAVQFITERGGAVRLIGDDQQLAAIGAGGVLRDLDTTHGALRLTELMRFSDPAEGAASLSLRDGETESLGYYLDHDRVHVGDLATMTEDVFSAWQSDRSKGLDAIMLAPTRELVSELNRRARTHRLEGGLAGHEVQLADGNAASVGDLILTRANNRQLRMTASDWVKNGDRWTVLKVETSGDLSVQHTQNGRIVTLPDAYVRTSTELGYATTVHAAQGVSVDAMHGLATGDESRQQLYTMMTRGRLANHIYLEVVGDGDPHNAIRPDNLVPSTATDILESVLARDDSPSSASTILREQQDPRILLGQAAARYSDALYFAAEITLGTDAVAILETEAASIVPGLTERPAWPTLRAHLILLGAHDVDPVAALREAATNRELDSAADPAAVLDWRLDDSGLRHAGEGPLPWMPGIPSALRQHPTWGEYLAARGSLVEDLAESVRQAAAAGPAPSWARQGQVLPAPKVLGDVEVWRAAMQVAERDHRPTGAPQLQKSAAMWQRRQLAALTGTRTPAMQEWGPVLERVAPSVRYDDYLPVLAERLAGMSQAGLDARGLLRSALGEGTLPDDHSAAAIWWRINRRIGPAVLHEVDQTLSTTWQPRLVEILGGERALHLQRDSMWPAMVTSIDHALQRGWRIEDLLAGTQDADDCQTLVWKISVLTDPVTPEEFAGTDESALEDLPPEDMWDGVDAPVDAPTNSEWHDFIHGTSRPGNDGDFESLEPVDAVDLNADTGLQLAAMMREHMGPLDPTDEQVNTMVSRAAEWDGSPVTRERMVELNQMAQNFFAQEFATSWAADYLAERFGQDLTNHPEFAPGHAPAGWAALVTHLRERGVTDEEMVCTGLATVARTGRLIDRFRDRATFPIVHNGEILGFVARRHPDRSDQDNAGPKYLNTSDTPLFHKGAQLFGAGFSLQDADITPVLVEGPMDAIAVTLASGGSRVGLAPLGTSLTEDQAAELALLGRDPIVATDGDIAGRVAAERDYWLLAQHGLAPTVASFAEGSDPADVLTRYGHRVLVDALDQAKPLGEALLDERLTNLTGDEALDQASQVLAAQPGSQWDLGAQRVATHLSLPEGVVRGQLRTAVEQWNRDPRKIAQARVADVRAVRDRLTASSLQSPQERWMATAHELDPRLPIAKDWPALASMLEQAHREGHDVPELTRKLVDGEPLGDHPAQDLRFRLAAHLPPPADAPITPSPTASTGAAHDRRQVTHPSASANRPRR</sequence>
<reference evidence="3 4" key="1">
    <citation type="submission" date="2013-08" db="EMBL/GenBank/DDBJ databases">
        <title>The genome sequence of Knoellia aerolata.</title>
        <authorList>
            <person name="Zhu W."/>
            <person name="Wang G."/>
        </authorList>
    </citation>
    <scope>NUCLEOTIDE SEQUENCE [LARGE SCALE GENOMIC DNA]</scope>
    <source>
        <strain evidence="3 4">DSM 18566</strain>
    </source>
</reference>
<evidence type="ECO:0000256" key="1">
    <source>
        <dbReference type="SAM" id="MobiDB-lite"/>
    </source>
</evidence>
<dbReference type="GO" id="GO:0005737">
    <property type="term" value="C:cytoplasm"/>
    <property type="evidence" value="ECO:0007669"/>
    <property type="project" value="TreeGrafter"/>
</dbReference>
<proteinExistence type="predicted"/>
<dbReference type="SMART" id="SM00493">
    <property type="entry name" value="TOPRIM"/>
    <property type="match status" value="1"/>
</dbReference>
<dbReference type="InterPro" id="IPR034151">
    <property type="entry name" value="TOPRIM_DnaG_bac"/>
</dbReference>
<dbReference type="Pfam" id="PF08751">
    <property type="entry name" value="TrwC"/>
    <property type="match status" value="1"/>
</dbReference>
<dbReference type="InterPro" id="IPR037068">
    <property type="entry name" value="DNA_primase_core_N_sf"/>
</dbReference>
<gene>
    <name evidence="3" type="ORF">N801_04090</name>
</gene>
<feature type="compositionally biased region" description="Polar residues" evidence="1">
    <location>
        <begin position="1897"/>
        <end position="1908"/>
    </location>
</feature>
<dbReference type="PANTHER" id="PTHR30313">
    <property type="entry name" value="DNA PRIMASE"/>
    <property type="match status" value="1"/>
</dbReference>
<dbReference type="CDD" id="cd18809">
    <property type="entry name" value="SF1_C_RecD"/>
    <property type="match status" value="1"/>
</dbReference>
<dbReference type="STRING" id="1385519.N801_04090"/>
<accession>A0A0A0JWP6</accession>
<feature type="region of interest" description="Disordered" evidence="1">
    <location>
        <begin position="1869"/>
        <end position="1908"/>
    </location>
</feature>
<dbReference type="EMBL" id="AVPL01000011">
    <property type="protein sequence ID" value="KGN41870.1"/>
    <property type="molecule type" value="Genomic_DNA"/>
</dbReference>